<reference evidence="1" key="1">
    <citation type="submission" date="2023-01" db="EMBL/GenBank/DDBJ databases">
        <title>Exophiala dermititidis isolated from Cystic Fibrosis Patient.</title>
        <authorList>
            <person name="Kurbessoian T."/>
            <person name="Crocker A."/>
            <person name="Murante D."/>
            <person name="Hogan D.A."/>
            <person name="Stajich J.E."/>
        </authorList>
    </citation>
    <scope>NUCLEOTIDE SEQUENCE</scope>
    <source>
        <strain evidence="1">Ex8</strain>
    </source>
</reference>
<organism evidence="1 2">
    <name type="scientific">Exophiala dermatitidis</name>
    <name type="common">Black yeast-like fungus</name>
    <name type="synonym">Wangiella dermatitidis</name>
    <dbReference type="NCBI Taxonomy" id="5970"/>
    <lineage>
        <taxon>Eukaryota</taxon>
        <taxon>Fungi</taxon>
        <taxon>Dikarya</taxon>
        <taxon>Ascomycota</taxon>
        <taxon>Pezizomycotina</taxon>
        <taxon>Eurotiomycetes</taxon>
        <taxon>Chaetothyriomycetidae</taxon>
        <taxon>Chaetothyriales</taxon>
        <taxon>Herpotrichiellaceae</taxon>
        <taxon>Exophiala</taxon>
    </lineage>
</organism>
<dbReference type="EMBL" id="JAJGCB010000004">
    <property type="protein sequence ID" value="KAJ8992781.1"/>
    <property type="molecule type" value="Genomic_DNA"/>
</dbReference>
<dbReference type="AlphaFoldDB" id="A0AAN6EW86"/>
<evidence type="ECO:0000313" key="2">
    <source>
        <dbReference type="Proteomes" id="UP001161757"/>
    </source>
</evidence>
<dbReference type="Proteomes" id="UP001161757">
    <property type="component" value="Unassembled WGS sequence"/>
</dbReference>
<sequence length="161" mass="17769">MHVKNLPRQSTSLGTDNINKFLASCVSTGLQYCPGSSILVVFSDSVFLTETCGAAHTVGLTRTDVKDHRRWKSKVHCDLDLASGEPQCEAGHSPSPASWTVKEAVYRTLARVVDNRVGINSSYTVRQQRNWSRTSALGTLAHEPSLWPPRPNISFAIWLSM</sequence>
<comment type="caution">
    <text evidence="1">The sequence shown here is derived from an EMBL/GenBank/DDBJ whole genome shotgun (WGS) entry which is preliminary data.</text>
</comment>
<evidence type="ECO:0000313" key="1">
    <source>
        <dbReference type="EMBL" id="KAJ8992781.1"/>
    </source>
</evidence>
<proteinExistence type="predicted"/>
<accession>A0AAN6EW86</accession>
<gene>
    <name evidence="1" type="ORF">HRR80_002826</name>
</gene>
<protein>
    <submittedName>
        <fullName evidence="1">Uncharacterized protein</fullName>
    </submittedName>
</protein>
<name>A0AAN6EW86_EXODE</name>